<dbReference type="SUPFAM" id="SSF51182">
    <property type="entry name" value="RmlC-like cupins"/>
    <property type="match status" value="1"/>
</dbReference>
<protein>
    <submittedName>
        <fullName evidence="2">Quercetin dioxygenase-like cupin family protein</fullName>
    </submittedName>
</protein>
<reference evidence="2 3" key="1">
    <citation type="submission" date="2023-07" db="EMBL/GenBank/DDBJ databases">
        <title>Sequencing the genomes of 1000 actinobacteria strains.</title>
        <authorList>
            <person name="Klenk H.-P."/>
        </authorList>
    </citation>
    <scope>NUCLEOTIDE SEQUENCE [LARGE SCALE GENOMIC DNA]</scope>
    <source>
        <strain evidence="2 3">DSM 20167</strain>
    </source>
</reference>
<dbReference type="PANTHER" id="PTHR36440">
    <property type="entry name" value="PUTATIVE (AFU_ORTHOLOGUE AFUA_8G07350)-RELATED"/>
    <property type="match status" value="1"/>
</dbReference>
<proteinExistence type="predicted"/>
<dbReference type="Proteomes" id="UP001183817">
    <property type="component" value="Unassembled WGS sequence"/>
</dbReference>
<evidence type="ECO:0000313" key="2">
    <source>
        <dbReference type="EMBL" id="MDR7359140.1"/>
    </source>
</evidence>
<feature type="domain" description="Cupin type-2" evidence="1">
    <location>
        <begin position="37"/>
        <end position="96"/>
    </location>
</feature>
<dbReference type="Pfam" id="PF07883">
    <property type="entry name" value="Cupin_2"/>
    <property type="match status" value="1"/>
</dbReference>
<keyword evidence="3" id="KW-1185">Reference proteome</keyword>
<name>A0ABU2BKG9_9MICC</name>
<sequence length="184" mass="20010">MVQIGEEMINARSGERFVWRATRVSTGGEYCEFDLYLAPGARVAAAHRHPNQEERFTTVFGRLDLVKGDKRTVLGPGEVGVIPPGTAHRWGNAGETAHAIVRLSPALHSEEFFAMFCLLASEGKANAAGLPRNPLQMAVLLDAYREEFDFATASQHRMLSAPLAALGAIGRRIGLRSGHPDEDS</sequence>
<organism evidence="2 3">
    <name type="scientific">Paeniglutamicibacter sulfureus</name>
    <dbReference type="NCBI Taxonomy" id="43666"/>
    <lineage>
        <taxon>Bacteria</taxon>
        <taxon>Bacillati</taxon>
        <taxon>Actinomycetota</taxon>
        <taxon>Actinomycetes</taxon>
        <taxon>Micrococcales</taxon>
        <taxon>Micrococcaceae</taxon>
        <taxon>Paeniglutamicibacter</taxon>
    </lineage>
</organism>
<evidence type="ECO:0000313" key="3">
    <source>
        <dbReference type="Proteomes" id="UP001183817"/>
    </source>
</evidence>
<comment type="caution">
    <text evidence="2">The sequence shown here is derived from an EMBL/GenBank/DDBJ whole genome shotgun (WGS) entry which is preliminary data.</text>
</comment>
<evidence type="ECO:0000259" key="1">
    <source>
        <dbReference type="Pfam" id="PF07883"/>
    </source>
</evidence>
<dbReference type="PANTHER" id="PTHR36440:SF1">
    <property type="entry name" value="PUTATIVE (AFU_ORTHOLOGUE AFUA_8G07350)-RELATED"/>
    <property type="match status" value="1"/>
</dbReference>
<dbReference type="Gene3D" id="2.60.120.10">
    <property type="entry name" value="Jelly Rolls"/>
    <property type="match status" value="1"/>
</dbReference>
<dbReference type="InterPro" id="IPR014710">
    <property type="entry name" value="RmlC-like_jellyroll"/>
</dbReference>
<dbReference type="RefSeq" id="WP_310291405.1">
    <property type="nucleotide sequence ID" value="NZ_BAAAWO010000001.1"/>
</dbReference>
<dbReference type="InterPro" id="IPR011051">
    <property type="entry name" value="RmlC_Cupin_sf"/>
</dbReference>
<dbReference type="EMBL" id="JAVDYI010000001">
    <property type="protein sequence ID" value="MDR7359140.1"/>
    <property type="molecule type" value="Genomic_DNA"/>
</dbReference>
<gene>
    <name evidence="2" type="ORF">J2S64_002831</name>
</gene>
<accession>A0ABU2BKG9</accession>
<dbReference type="InterPro" id="IPR013096">
    <property type="entry name" value="Cupin_2"/>
</dbReference>
<dbReference type="InterPro" id="IPR053146">
    <property type="entry name" value="QDO-like"/>
</dbReference>